<evidence type="ECO:0000256" key="2">
    <source>
        <dbReference type="ARBA" id="ARBA00022448"/>
    </source>
</evidence>
<dbReference type="GO" id="GO:0042626">
    <property type="term" value="F:ATPase-coupled transmembrane transporter activity"/>
    <property type="evidence" value="ECO:0007669"/>
    <property type="project" value="TreeGrafter"/>
</dbReference>
<proteinExistence type="predicted"/>
<dbReference type="GO" id="GO:0016020">
    <property type="term" value="C:membrane"/>
    <property type="evidence" value="ECO:0007669"/>
    <property type="project" value="UniProtKB-SubCell"/>
</dbReference>
<dbReference type="InterPro" id="IPR050352">
    <property type="entry name" value="ABCG_transporters"/>
</dbReference>
<keyword evidence="3" id="KW-0812">Transmembrane</keyword>
<organism evidence="6 7">
    <name type="scientific">Euroglyphus maynei</name>
    <name type="common">Mayne's house dust mite</name>
    <dbReference type="NCBI Taxonomy" id="6958"/>
    <lineage>
        <taxon>Eukaryota</taxon>
        <taxon>Metazoa</taxon>
        <taxon>Ecdysozoa</taxon>
        <taxon>Arthropoda</taxon>
        <taxon>Chelicerata</taxon>
        <taxon>Arachnida</taxon>
        <taxon>Acari</taxon>
        <taxon>Acariformes</taxon>
        <taxon>Sarcoptiformes</taxon>
        <taxon>Astigmata</taxon>
        <taxon>Psoroptidia</taxon>
        <taxon>Analgoidea</taxon>
        <taxon>Pyroglyphidae</taxon>
        <taxon>Pyroglyphinae</taxon>
        <taxon>Euroglyphus</taxon>
    </lineage>
</organism>
<dbReference type="PANTHER" id="PTHR48041:SF139">
    <property type="entry name" value="PROTEIN SCARLET"/>
    <property type="match status" value="1"/>
</dbReference>
<accession>A0A1Y3AQQ8</accession>
<keyword evidence="4" id="KW-1133">Transmembrane helix</keyword>
<dbReference type="AlphaFoldDB" id="A0A1Y3AQQ8"/>
<evidence type="ECO:0000256" key="3">
    <source>
        <dbReference type="ARBA" id="ARBA00022692"/>
    </source>
</evidence>
<comment type="subcellular location">
    <subcellularLocation>
        <location evidence="1">Membrane</location>
        <topology evidence="1">Multi-pass membrane protein</topology>
    </subcellularLocation>
</comment>
<gene>
    <name evidence="6" type="ORF">BLA29_014891</name>
</gene>
<dbReference type="Proteomes" id="UP000194236">
    <property type="component" value="Unassembled WGS sequence"/>
</dbReference>
<dbReference type="PANTHER" id="PTHR48041">
    <property type="entry name" value="ABC TRANSPORTER G FAMILY MEMBER 28"/>
    <property type="match status" value="1"/>
</dbReference>
<keyword evidence="2" id="KW-0813">Transport</keyword>
<sequence length="85" mass="9936">MQCLRRLADHNDQLTILVSIHAPSSDILYLFDQLYILAKGGVCIYFDSPKNLKMKLEQNNREEFREDRPPIESYLKIACQGMLFD</sequence>
<keyword evidence="5" id="KW-0472">Membrane</keyword>
<evidence type="ECO:0008006" key="8">
    <source>
        <dbReference type="Google" id="ProtNLM"/>
    </source>
</evidence>
<evidence type="ECO:0000256" key="1">
    <source>
        <dbReference type="ARBA" id="ARBA00004141"/>
    </source>
</evidence>
<reference evidence="6 7" key="1">
    <citation type="submission" date="2017-03" db="EMBL/GenBank/DDBJ databases">
        <title>Genome Survey of Euroglyphus maynei.</title>
        <authorList>
            <person name="Arlian L.G."/>
            <person name="Morgan M.S."/>
            <person name="Rider S.D."/>
        </authorList>
    </citation>
    <scope>NUCLEOTIDE SEQUENCE [LARGE SCALE GENOMIC DNA]</scope>
    <source>
        <strain evidence="6">Arlian Lab</strain>
        <tissue evidence="6">Whole body</tissue>
    </source>
</reference>
<protein>
    <recommendedName>
        <fullName evidence="8">ABC transporter family G domain-containing protein</fullName>
    </recommendedName>
</protein>
<evidence type="ECO:0000313" key="7">
    <source>
        <dbReference type="Proteomes" id="UP000194236"/>
    </source>
</evidence>
<evidence type="ECO:0000256" key="4">
    <source>
        <dbReference type="ARBA" id="ARBA00022989"/>
    </source>
</evidence>
<name>A0A1Y3AQQ8_EURMA</name>
<evidence type="ECO:0000313" key="6">
    <source>
        <dbReference type="EMBL" id="OTF69515.1"/>
    </source>
</evidence>
<keyword evidence="7" id="KW-1185">Reference proteome</keyword>
<dbReference type="EMBL" id="MUJZ01070077">
    <property type="protein sequence ID" value="OTF69515.1"/>
    <property type="molecule type" value="Genomic_DNA"/>
</dbReference>
<evidence type="ECO:0000256" key="5">
    <source>
        <dbReference type="ARBA" id="ARBA00023136"/>
    </source>
</evidence>
<comment type="caution">
    <text evidence="6">The sequence shown here is derived from an EMBL/GenBank/DDBJ whole genome shotgun (WGS) entry which is preliminary data.</text>
</comment>